<dbReference type="GO" id="GO:0009116">
    <property type="term" value="P:nucleoside metabolic process"/>
    <property type="evidence" value="ECO:0007669"/>
    <property type="project" value="InterPro"/>
</dbReference>
<comment type="caution">
    <text evidence="2">The sequence shown here is derived from an EMBL/GenBank/DDBJ whole genome shotgun (WGS) entry which is preliminary data.</text>
</comment>
<dbReference type="Pfam" id="PF01048">
    <property type="entry name" value="PNP_UDP_1"/>
    <property type="match status" value="1"/>
</dbReference>
<dbReference type="GO" id="GO:0008782">
    <property type="term" value="F:adenosylhomocysteine nucleosidase activity"/>
    <property type="evidence" value="ECO:0007669"/>
    <property type="project" value="TreeGrafter"/>
</dbReference>
<dbReference type="PANTHER" id="PTHR46832">
    <property type="entry name" value="5'-METHYLTHIOADENOSINE/S-ADENOSYLHOMOCYSTEINE NUCLEOSIDASE"/>
    <property type="match status" value="1"/>
</dbReference>
<dbReference type="InterPro" id="IPR000845">
    <property type="entry name" value="Nucleoside_phosphorylase_d"/>
</dbReference>
<dbReference type="Gene3D" id="3.40.50.1580">
    <property type="entry name" value="Nucleoside phosphorylase domain"/>
    <property type="match status" value="1"/>
</dbReference>
<evidence type="ECO:0000313" key="2">
    <source>
        <dbReference type="EMBL" id="HHS29928.1"/>
    </source>
</evidence>
<protein>
    <recommendedName>
        <fullName evidence="1">Nucleoside phosphorylase domain-containing protein</fullName>
    </recommendedName>
</protein>
<dbReference type="GO" id="GO:0019284">
    <property type="term" value="P:L-methionine salvage from S-adenosylmethionine"/>
    <property type="evidence" value="ECO:0007669"/>
    <property type="project" value="TreeGrafter"/>
</dbReference>
<dbReference type="AlphaFoldDB" id="A0A7V6A4L2"/>
<dbReference type="InterPro" id="IPR035994">
    <property type="entry name" value="Nucleoside_phosphorylase_sf"/>
</dbReference>
<proteinExistence type="predicted"/>
<reference evidence="2" key="1">
    <citation type="journal article" date="2020" name="mSystems">
        <title>Genome- and Community-Level Interaction Insights into Carbon Utilization and Element Cycling Functions of Hydrothermarchaeota in Hydrothermal Sediment.</title>
        <authorList>
            <person name="Zhou Z."/>
            <person name="Liu Y."/>
            <person name="Xu W."/>
            <person name="Pan J."/>
            <person name="Luo Z.H."/>
            <person name="Li M."/>
        </authorList>
    </citation>
    <scope>NUCLEOTIDE SEQUENCE [LARGE SCALE GENOMIC DNA]</scope>
    <source>
        <strain evidence="2">SpSt-767</strain>
    </source>
</reference>
<dbReference type="GO" id="GO:0008930">
    <property type="term" value="F:methylthioadenosine nucleosidase activity"/>
    <property type="evidence" value="ECO:0007669"/>
    <property type="project" value="TreeGrafter"/>
</dbReference>
<sequence>MSQAKISAALLAALSREVQPFLRRVRARRILEAPLPLWDFPLRGGQGVVALSGIGQSAAARAAAFLIEHYQPQVFISLGFGGGLTADLPHGALVVGETLWRFDPESGALEKLTAPPLPHAAAHLLERLMAAGMPAYPGSVVTTPVIIHKARHGTLLTGLPYPVLDLETSAAAAILRPQQIPFLALRAVTDTGGEEIPDFITQAVREGKSPSAAAALAWLAADPRRLAALLHLWGRSRLAAQHLARALEVVLDMV</sequence>
<dbReference type="GO" id="GO:0005829">
    <property type="term" value="C:cytosol"/>
    <property type="evidence" value="ECO:0007669"/>
    <property type="project" value="TreeGrafter"/>
</dbReference>
<gene>
    <name evidence="2" type="ORF">ENV52_09550</name>
</gene>
<evidence type="ECO:0000259" key="1">
    <source>
        <dbReference type="Pfam" id="PF01048"/>
    </source>
</evidence>
<dbReference type="PANTHER" id="PTHR46832:SF1">
    <property type="entry name" value="5'-METHYLTHIOADENOSINE_S-ADENOSYLHOMOCYSTEINE NUCLEOSIDASE"/>
    <property type="match status" value="1"/>
</dbReference>
<feature type="domain" description="Nucleoside phosphorylase" evidence="1">
    <location>
        <begin position="41"/>
        <end position="205"/>
    </location>
</feature>
<accession>A0A7V6A4L2</accession>
<dbReference type="EMBL" id="DTGR01000151">
    <property type="protein sequence ID" value="HHS29928.1"/>
    <property type="molecule type" value="Genomic_DNA"/>
</dbReference>
<dbReference type="SUPFAM" id="SSF53167">
    <property type="entry name" value="Purine and uridine phosphorylases"/>
    <property type="match status" value="1"/>
</dbReference>
<name>A0A7V6A4L2_9BACT</name>
<organism evidence="2">
    <name type="scientific">Desulfobacca acetoxidans</name>
    <dbReference type="NCBI Taxonomy" id="60893"/>
    <lineage>
        <taxon>Bacteria</taxon>
        <taxon>Pseudomonadati</taxon>
        <taxon>Thermodesulfobacteriota</taxon>
        <taxon>Desulfobaccia</taxon>
        <taxon>Desulfobaccales</taxon>
        <taxon>Desulfobaccaceae</taxon>
        <taxon>Desulfobacca</taxon>
    </lineage>
</organism>